<dbReference type="GO" id="GO:0015074">
    <property type="term" value="P:DNA integration"/>
    <property type="evidence" value="ECO:0007669"/>
    <property type="project" value="InterPro"/>
</dbReference>
<dbReference type="PROSITE" id="PS50994">
    <property type="entry name" value="INTEGRASE"/>
    <property type="match status" value="1"/>
</dbReference>
<dbReference type="PANTHER" id="PTHR37984:SF5">
    <property type="entry name" value="PROTEIN NYNRIN-LIKE"/>
    <property type="match status" value="1"/>
</dbReference>
<dbReference type="Gene3D" id="3.30.70.270">
    <property type="match status" value="1"/>
</dbReference>
<evidence type="ECO:0000259" key="1">
    <source>
        <dbReference type="PROSITE" id="PS50994"/>
    </source>
</evidence>
<evidence type="ECO:0000313" key="3">
    <source>
        <dbReference type="Proteomes" id="UP000198211"/>
    </source>
</evidence>
<dbReference type="InterPro" id="IPR012337">
    <property type="entry name" value="RNaseH-like_sf"/>
</dbReference>
<dbReference type="InterPro" id="IPR036397">
    <property type="entry name" value="RNaseH_sf"/>
</dbReference>
<protein>
    <recommendedName>
        <fullName evidence="1">Integrase catalytic domain-containing protein</fullName>
    </recommendedName>
</protein>
<dbReference type="InterPro" id="IPR050951">
    <property type="entry name" value="Retrovirus_Pol_polyprotein"/>
</dbReference>
<dbReference type="OrthoDB" id="10059746at2759"/>
<dbReference type="InterPro" id="IPR001584">
    <property type="entry name" value="Integrase_cat-core"/>
</dbReference>
<dbReference type="Gene3D" id="3.30.420.10">
    <property type="entry name" value="Ribonuclease H-like superfamily/Ribonuclease H"/>
    <property type="match status" value="1"/>
</dbReference>
<dbReference type="AlphaFoldDB" id="A0A225WCT8"/>
<accession>A0A225WCT8</accession>
<dbReference type="InterPro" id="IPR043502">
    <property type="entry name" value="DNA/RNA_pol_sf"/>
</dbReference>
<proteinExistence type="predicted"/>
<dbReference type="GO" id="GO:0003676">
    <property type="term" value="F:nucleic acid binding"/>
    <property type="evidence" value="ECO:0007669"/>
    <property type="project" value="InterPro"/>
</dbReference>
<sequence>MTELNLGIRTAVGSIRIAKPVECLIVPGTSAEFVQGNDLLTMLGIDVEKQLDVFVATLCKVNKMTNEPEIGSSVELNGEVRAAIEKIIDKASEKGFPMELVPGLWRIATRFDIWRLKLGDAPPARISPMKIGLKAGARTYRCKARRYPPEFRDDFNDELFSQYAKKQMSFARQRTTNLLPHVEAIVGIMPDLYVDLEDVMDAAFLGGYWQIELAEECQGMLTYMTHRKGYTPRRVIQGSTDATLLFQSTIQKRLEELMHMHWLVGIDNLLRFAKDASTYLVNLEILFELPDFLATRSAPKKSNYAHVIRPLQNALDSAPLTASRHTKCASDTAVDLSVTEGSAYDEGKQLISTNVALAFPKQRTTTCLRADANDSVWSVIVPQVPDWLPRKEVYKQQHGLFICLSGSFTGSQNLIYVFAPGKEVKKHLRGKLLRWSTKLMEYRNISTESSTHDDSAFERDAVKERRATFWLSRKRQRIRNCKPPDVVSGEAQTPAPEVSELRPLDDPNFEWPTLSAIVYIHTKHAEERPRSVIVDDENGWFIKDRVWIPKGAPWVGRTIECVGRHVDINHLPTRVDNFLRACIMCKYVNGSKIVQRPWGDTYRANERNGAVQFDYLSTGDSIGGDRYCLVLKDEATQYTELTPCTNPTSVVVMRCWRSTADWGLLSKLIITLVVISGQGSHFRNEVMTELGSRSKARHEFTVPYSPWINGSVERANRDIAQVLRVLYPEYKVDIHDWTYFVLIIQSSLNHTPVPTLGKRAPVELFYGLPLPSPLTVQQLASTWLGNLQKRIRDLHKLMIRVRADRTVRNKRTQKYARVPNFDVGYYVLRSRVDQNHYDKLLVGPYEAERADKHSFAVRYLLTGEETDVHPSRLKFYVGCSLQVTEELRNHVAALGLVLSVQYIKEARSSVVKAWDDNVTRCF</sequence>
<keyword evidence="3" id="KW-1185">Reference proteome</keyword>
<dbReference type="PANTHER" id="PTHR37984">
    <property type="entry name" value="PROTEIN CBG26694"/>
    <property type="match status" value="1"/>
</dbReference>
<evidence type="ECO:0000313" key="2">
    <source>
        <dbReference type="EMBL" id="OWZ15224.1"/>
    </source>
</evidence>
<dbReference type="SUPFAM" id="SSF56672">
    <property type="entry name" value="DNA/RNA polymerases"/>
    <property type="match status" value="1"/>
</dbReference>
<feature type="domain" description="Integrase catalytic" evidence="1">
    <location>
        <begin position="593"/>
        <end position="769"/>
    </location>
</feature>
<dbReference type="SUPFAM" id="SSF53098">
    <property type="entry name" value="Ribonuclease H-like"/>
    <property type="match status" value="1"/>
</dbReference>
<dbReference type="Gene3D" id="3.10.10.10">
    <property type="entry name" value="HIV Type 1 Reverse Transcriptase, subunit A, domain 1"/>
    <property type="match status" value="1"/>
</dbReference>
<organism evidence="2 3">
    <name type="scientific">Phytophthora megakarya</name>
    <dbReference type="NCBI Taxonomy" id="4795"/>
    <lineage>
        <taxon>Eukaryota</taxon>
        <taxon>Sar</taxon>
        <taxon>Stramenopiles</taxon>
        <taxon>Oomycota</taxon>
        <taxon>Peronosporomycetes</taxon>
        <taxon>Peronosporales</taxon>
        <taxon>Peronosporaceae</taxon>
        <taxon>Phytophthora</taxon>
    </lineage>
</organism>
<name>A0A225WCT8_9STRA</name>
<gene>
    <name evidence="2" type="ORF">PHMEG_00011171</name>
</gene>
<dbReference type="Proteomes" id="UP000198211">
    <property type="component" value="Unassembled WGS sequence"/>
</dbReference>
<comment type="caution">
    <text evidence="2">The sequence shown here is derived from an EMBL/GenBank/DDBJ whole genome shotgun (WGS) entry which is preliminary data.</text>
</comment>
<dbReference type="InterPro" id="IPR043128">
    <property type="entry name" value="Rev_trsase/Diguanyl_cyclase"/>
</dbReference>
<reference evidence="3" key="1">
    <citation type="submission" date="2017-03" db="EMBL/GenBank/DDBJ databases">
        <title>Phytopthora megakarya and P. palmivora, two closely related causual agents of cacao black pod achieved similar genome size and gene model numbers by different mechanisms.</title>
        <authorList>
            <person name="Ali S."/>
            <person name="Shao J."/>
            <person name="Larry D.J."/>
            <person name="Kronmiller B."/>
            <person name="Shen D."/>
            <person name="Strem M.D."/>
            <person name="Melnick R.L."/>
            <person name="Guiltinan M.J."/>
            <person name="Tyler B.M."/>
            <person name="Meinhardt L.W."/>
            <person name="Bailey B.A."/>
        </authorList>
    </citation>
    <scope>NUCLEOTIDE SEQUENCE [LARGE SCALE GENOMIC DNA]</scope>
    <source>
        <strain evidence="3">zdho120</strain>
    </source>
</reference>
<dbReference type="EMBL" id="NBNE01001168">
    <property type="protein sequence ID" value="OWZ15224.1"/>
    <property type="molecule type" value="Genomic_DNA"/>
</dbReference>